<feature type="compositionally biased region" description="Low complexity" evidence="6">
    <location>
        <begin position="1"/>
        <end position="15"/>
    </location>
</feature>
<protein>
    <recommendedName>
        <fullName evidence="2">Staphylococcal nuclease domain-containing protein 1</fullName>
    </recommendedName>
</protein>
<keyword evidence="3 5" id="KW-0963">Cytoplasm</keyword>
<dbReference type="InterPro" id="IPR047386">
    <property type="entry name" value="Tudor_TDRD11"/>
</dbReference>
<feature type="domain" description="TNase-like" evidence="8">
    <location>
        <begin position="341"/>
        <end position="496"/>
    </location>
</feature>
<feature type="domain" description="TNase-like" evidence="8">
    <location>
        <begin position="192"/>
        <end position="331"/>
    </location>
</feature>
<dbReference type="GO" id="GO:0005634">
    <property type="term" value="C:nucleus"/>
    <property type="evidence" value="ECO:0007669"/>
    <property type="project" value="TreeGrafter"/>
</dbReference>
<dbReference type="OrthoDB" id="10023235at2759"/>
<evidence type="ECO:0000256" key="4">
    <source>
        <dbReference type="ARBA" id="ARBA00022737"/>
    </source>
</evidence>
<dbReference type="PANTHER" id="PTHR12302:SF2">
    <property type="entry name" value="STAPHYLOCOCCAL NUCLEASE DOMAIN-CONTAINING PROTEIN 1"/>
    <property type="match status" value="1"/>
</dbReference>
<dbReference type="PANTHER" id="PTHR12302">
    <property type="entry name" value="EBNA2 BINDING PROTEIN P100"/>
    <property type="match status" value="1"/>
</dbReference>
<dbReference type="FunFam" id="2.40.50.90:FF:000018">
    <property type="entry name" value="Ribonuclease"/>
    <property type="match status" value="1"/>
</dbReference>
<dbReference type="InterPro" id="IPR016685">
    <property type="entry name" value="Silence_cplx_Nase-comp_TudorSN"/>
</dbReference>
<dbReference type="InterPro" id="IPR002999">
    <property type="entry name" value="Tudor"/>
</dbReference>
<gene>
    <name evidence="9" type="ORF">NEZAVI_LOCUS5186</name>
</gene>
<evidence type="ECO:0000256" key="1">
    <source>
        <dbReference type="ARBA" id="ARBA00004496"/>
    </source>
</evidence>
<dbReference type="GO" id="GO:0004518">
    <property type="term" value="F:nuclease activity"/>
    <property type="evidence" value="ECO:0007669"/>
    <property type="project" value="TreeGrafter"/>
</dbReference>
<sequence length="906" mass="102147">MSAPQQPQTEQQPPTLNRGIVKQVLSGDTVVIRGVPKGGPPPEKTLSLTSLIAPKLAKRPQAPGPNPDEDEPYAWEAREFLRKKLIGQYVLFTTPKEKAANQTRDYGTLYFDPPSGPRENINELLVKEGLVTVRTIAGSKDPVLQHLTELQEQAKAAKKGKWADDASSHVRQIKWSVESDKMMNFVDKAEGKPLKAIIEHVRDGSTVRAFLLPDFTYVTLMMSGIRCPGFKLDSDGKPDLNIKVDYADEAKYFTETRLLHQDVEIVLDSVNNNNFVGTIIHPKGSIAEELLKVGYAHCVDWSISKMKKADADKLRQAEKMAKEKRLRIWKDWTPPPVISDREFSGTVIEVVNGDALMVKLPNGTVKKIFLASIRPPRETNVAPEERSAERPRGGRVRPLYDIPWMFEAREFLRKKLIGKKVNVTVDYIQPARDTLPEKICCTVTISSVNVAEAMVSKGLATVVRYRQNDDQRASAYDALLAAENKAAKSLKGVHAKKDIPVHRVNDITSDPSKAKNLLPHISRYSRIEALVEFVVNGSRMRLYVPKDSHLITFLLSGIEVRCDKNAAVNTEEAALQFTRERCMQREVEIQVEGIDRNGNFIGWLWVDNVNLSVALVEAGLARIHSSGENSRYAKDLYNAKNTAKANGVWKYEEKEEKPDTIEEDKTVDRKTDYKEVYVVEVSEIGFYVQYDSMGSKLNSLQAKMAQEMGANPPLPGAYSPKKGDLCAAKYPLDNMWYRAKVEKVTGSGKASVFYIDYGNRAEVQTTQCAPLPPGLDINTDKPYAHHYTLAFVSLPNEPEDKKAAENEFRLCVLDRNLLMNYEYEQNGIRHVTLLDPEMDKDKDKQDIGKSLVADGFLLVSKRRERRFEKLMSDYLAAEDEAKKKHLGIWQYGDIRDDDDREFGMGR</sequence>
<feature type="domain" description="TNase-like" evidence="8">
    <location>
        <begin position="525"/>
        <end position="653"/>
    </location>
</feature>
<dbReference type="GO" id="GO:0005829">
    <property type="term" value="C:cytosol"/>
    <property type="evidence" value="ECO:0007669"/>
    <property type="project" value="UniProtKB-UniRule"/>
</dbReference>
<dbReference type="SMART" id="SM00333">
    <property type="entry name" value="TUDOR"/>
    <property type="match status" value="1"/>
</dbReference>
<feature type="region of interest" description="Disordered" evidence="6">
    <location>
        <begin position="1"/>
        <end position="20"/>
    </location>
</feature>
<dbReference type="EMBL" id="OV725079">
    <property type="protein sequence ID" value="CAH1394765.1"/>
    <property type="molecule type" value="Genomic_DNA"/>
</dbReference>
<dbReference type="Gene3D" id="2.30.30.140">
    <property type="match status" value="1"/>
</dbReference>
<evidence type="ECO:0000256" key="6">
    <source>
        <dbReference type="SAM" id="MobiDB-lite"/>
    </source>
</evidence>
<feature type="domain" description="Tudor" evidence="7">
    <location>
        <begin position="719"/>
        <end position="778"/>
    </location>
</feature>
<organism evidence="9 10">
    <name type="scientific">Nezara viridula</name>
    <name type="common">Southern green stink bug</name>
    <name type="synonym">Cimex viridulus</name>
    <dbReference type="NCBI Taxonomy" id="85310"/>
    <lineage>
        <taxon>Eukaryota</taxon>
        <taxon>Metazoa</taxon>
        <taxon>Ecdysozoa</taxon>
        <taxon>Arthropoda</taxon>
        <taxon>Hexapoda</taxon>
        <taxon>Insecta</taxon>
        <taxon>Pterygota</taxon>
        <taxon>Neoptera</taxon>
        <taxon>Paraneoptera</taxon>
        <taxon>Hemiptera</taxon>
        <taxon>Heteroptera</taxon>
        <taxon>Panheteroptera</taxon>
        <taxon>Pentatomomorpha</taxon>
        <taxon>Pentatomoidea</taxon>
        <taxon>Pentatomidae</taxon>
        <taxon>Pentatominae</taxon>
        <taxon>Nezara</taxon>
    </lineage>
</organism>
<evidence type="ECO:0000256" key="3">
    <source>
        <dbReference type="ARBA" id="ARBA00022490"/>
    </source>
</evidence>
<dbReference type="SUPFAM" id="SSF63748">
    <property type="entry name" value="Tudor/PWWP/MBT"/>
    <property type="match status" value="1"/>
</dbReference>
<dbReference type="GO" id="GO:0006402">
    <property type="term" value="P:mRNA catabolic process"/>
    <property type="evidence" value="ECO:0007669"/>
    <property type="project" value="UniProtKB-UniRule"/>
</dbReference>
<dbReference type="FunFam" id="2.30.30.140:FF:000018">
    <property type="entry name" value="Serine/threonine-protein kinase 31"/>
    <property type="match status" value="1"/>
</dbReference>
<feature type="domain" description="TNase-like" evidence="8">
    <location>
        <begin position="15"/>
        <end position="164"/>
    </location>
</feature>
<evidence type="ECO:0000313" key="9">
    <source>
        <dbReference type="EMBL" id="CAH1394765.1"/>
    </source>
</evidence>
<dbReference type="GO" id="GO:0003723">
    <property type="term" value="F:RNA binding"/>
    <property type="evidence" value="ECO:0007669"/>
    <property type="project" value="UniProtKB-UniRule"/>
</dbReference>
<dbReference type="SMART" id="SM00318">
    <property type="entry name" value="SNc"/>
    <property type="match status" value="4"/>
</dbReference>
<dbReference type="GO" id="GO:0031047">
    <property type="term" value="P:regulatory ncRNA-mediated gene silencing"/>
    <property type="evidence" value="ECO:0007669"/>
    <property type="project" value="UniProtKB-UniRule"/>
</dbReference>
<evidence type="ECO:0000259" key="8">
    <source>
        <dbReference type="PROSITE" id="PS50830"/>
    </source>
</evidence>
<accession>A0A9P0EE14</accession>
<dbReference type="CDD" id="cd20433">
    <property type="entry name" value="Tudor_TDRD11"/>
    <property type="match status" value="1"/>
</dbReference>
<keyword evidence="10" id="KW-1185">Reference proteome</keyword>
<dbReference type="InterPro" id="IPR035437">
    <property type="entry name" value="SNase_OB-fold_sf"/>
</dbReference>
<dbReference type="FunFam" id="2.40.50.90:FF:000002">
    <property type="entry name" value="Staphylococcal nuclease domain-containing protein"/>
    <property type="match status" value="1"/>
</dbReference>
<evidence type="ECO:0000256" key="5">
    <source>
        <dbReference type="PIRNR" id="PIRNR017179"/>
    </source>
</evidence>
<keyword evidence="4" id="KW-0677">Repeat</keyword>
<evidence type="ECO:0000313" key="10">
    <source>
        <dbReference type="Proteomes" id="UP001152798"/>
    </source>
</evidence>
<dbReference type="PROSITE" id="PS50304">
    <property type="entry name" value="TUDOR"/>
    <property type="match status" value="1"/>
</dbReference>
<dbReference type="PIRSF" id="PIRSF017179">
    <property type="entry name" value="RISC-Tudor-SN"/>
    <property type="match status" value="1"/>
</dbReference>
<dbReference type="AlphaFoldDB" id="A0A9P0EE14"/>
<dbReference type="FunFam" id="2.40.50.90:FF:000001">
    <property type="entry name" value="Staphylococcal nuclease domain-containing protein"/>
    <property type="match status" value="1"/>
</dbReference>
<evidence type="ECO:0000259" key="7">
    <source>
        <dbReference type="PROSITE" id="PS50304"/>
    </source>
</evidence>
<reference evidence="9" key="1">
    <citation type="submission" date="2022-01" db="EMBL/GenBank/DDBJ databases">
        <authorList>
            <person name="King R."/>
        </authorList>
    </citation>
    <scope>NUCLEOTIDE SEQUENCE</scope>
</reference>
<dbReference type="Pfam" id="PF00565">
    <property type="entry name" value="SNase"/>
    <property type="match status" value="4"/>
</dbReference>
<name>A0A9P0EE14_NEZVI</name>
<dbReference type="GO" id="GO:0031332">
    <property type="term" value="C:RNAi effector complex"/>
    <property type="evidence" value="ECO:0007669"/>
    <property type="project" value="InterPro"/>
</dbReference>
<evidence type="ECO:0000256" key="2">
    <source>
        <dbReference type="ARBA" id="ARBA00017230"/>
    </source>
</evidence>
<dbReference type="InterPro" id="IPR016071">
    <property type="entry name" value="Staphylococal_nuclease_OB-fold"/>
</dbReference>
<dbReference type="PROSITE" id="PS50830">
    <property type="entry name" value="TNASE_3"/>
    <property type="match status" value="4"/>
</dbReference>
<proteinExistence type="predicted"/>
<dbReference type="Pfam" id="PF00567">
    <property type="entry name" value="TUDOR"/>
    <property type="match status" value="1"/>
</dbReference>
<comment type="subcellular location">
    <subcellularLocation>
        <location evidence="1 5">Cytoplasm</location>
    </subcellularLocation>
</comment>
<dbReference type="Gene3D" id="2.40.50.90">
    <property type="match status" value="5"/>
</dbReference>
<dbReference type="SUPFAM" id="SSF50199">
    <property type="entry name" value="Staphylococcal nuclease"/>
    <property type="match status" value="5"/>
</dbReference>
<dbReference type="Proteomes" id="UP001152798">
    <property type="component" value="Chromosome 3"/>
</dbReference>